<feature type="signal peptide" evidence="5">
    <location>
        <begin position="1"/>
        <end position="19"/>
    </location>
</feature>
<evidence type="ECO:0000259" key="6">
    <source>
        <dbReference type="Pfam" id="PF01494"/>
    </source>
</evidence>
<dbReference type="Pfam" id="PF01494">
    <property type="entry name" value="FAD_binding_3"/>
    <property type="match status" value="1"/>
</dbReference>
<dbReference type="EMBL" id="JAXLQG010000003">
    <property type="protein sequence ID" value="KAK5542273.1"/>
    <property type="molecule type" value="Genomic_DNA"/>
</dbReference>
<reference evidence="7 8" key="1">
    <citation type="submission" date="2023-06" db="EMBL/GenBank/DDBJ databases">
        <title>Black Yeasts Isolated from many extreme environments.</title>
        <authorList>
            <person name="Coleine C."/>
            <person name="Stajich J.E."/>
            <person name="Selbmann L."/>
        </authorList>
    </citation>
    <scope>NUCLEOTIDE SEQUENCE [LARGE SCALE GENOMIC DNA]</scope>
    <source>
        <strain evidence="7 8">CCFEE 5887</strain>
    </source>
</reference>
<dbReference type="PANTHER" id="PTHR43004:SF19">
    <property type="entry name" value="BINDING MONOOXYGENASE, PUTATIVE (JCVI)-RELATED"/>
    <property type="match status" value="1"/>
</dbReference>
<feature type="chain" id="PRO_5043373211" description="FAD-binding domain-containing protein" evidence="5">
    <location>
        <begin position="20"/>
        <end position="406"/>
    </location>
</feature>
<keyword evidence="5" id="KW-0732">Signal</keyword>
<sequence length="406" mass="45213">MGLSKVICVGAGPSGLLLALLLAKNDINVELFDADKAVSEQPRAAHYAPPAVAELRRAGVYDDVASAGYMPRDFTWRKPDGTPVASMYFDVITPEEDRMVVLPLNHLCKILYAHLEAQPSAKVHWNHKVVDIGQDGDKAWVVVETSEGRQKHEADYIIGCDGANSQVRRSLFGDLNYPGETLNAQIIATNVYYDFTKYGYSDTNYFIHPTNWHMVAKITNDGLYRVSYADVAGLSNEEYLERQPRRYQELLPGSPKPGEYEIVNISPYKMQQRCAPSFRVGRFILAADAAHLCNPFGGLGLTGGIADVGSLFDCLHGIHKGLADGSILDKYADIRRKIYEEVINPSSRENFKRLHDQDADTAGQNDPLFQLCHKAQTDKNLARELCLGLNTLRHDFTQYYDKPAAA</sequence>
<evidence type="ECO:0000256" key="4">
    <source>
        <dbReference type="ARBA" id="ARBA00023002"/>
    </source>
</evidence>
<evidence type="ECO:0000313" key="8">
    <source>
        <dbReference type="Proteomes" id="UP001345827"/>
    </source>
</evidence>
<evidence type="ECO:0000313" key="7">
    <source>
        <dbReference type="EMBL" id="KAK5542273.1"/>
    </source>
</evidence>
<dbReference type="GO" id="GO:0071949">
    <property type="term" value="F:FAD binding"/>
    <property type="evidence" value="ECO:0007669"/>
    <property type="project" value="InterPro"/>
</dbReference>
<dbReference type="GO" id="GO:0016709">
    <property type="term" value="F:oxidoreductase activity, acting on paired donors, with incorporation or reduction of molecular oxygen, NAD(P)H as one donor, and incorporation of one atom of oxygen"/>
    <property type="evidence" value="ECO:0007669"/>
    <property type="project" value="UniProtKB-ARBA"/>
</dbReference>
<keyword evidence="4" id="KW-0560">Oxidoreductase</keyword>
<feature type="domain" description="FAD-binding" evidence="6">
    <location>
        <begin position="5"/>
        <end position="343"/>
    </location>
</feature>
<dbReference type="InterPro" id="IPR036188">
    <property type="entry name" value="FAD/NAD-bd_sf"/>
</dbReference>
<keyword evidence="2" id="KW-0285">Flavoprotein</keyword>
<comment type="caution">
    <text evidence="7">The sequence shown here is derived from an EMBL/GenBank/DDBJ whole genome shotgun (WGS) entry which is preliminary data.</text>
</comment>
<evidence type="ECO:0000256" key="5">
    <source>
        <dbReference type="SAM" id="SignalP"/>
    </source>
</evidence>
<organism evidence="7 8">
    <name type="scientific">Vermiconidia calcicola</name>
    <dbReference type="NCBI Taxonomy" id="1690605"/>
    <lineage>
        <taxon>Eukaryota</taxon>
        <taxon>Fungi</taxon>
        <taxon>Dikarya</taxon>
        <taxon>Ascomycota</taxon>
        <taxon>Pezizomycotina</taxon>
        <taxon>Dothideomycetes</taxon>
        <taxon>Dothideomycetidae</taxon>
        <taxon>Mycosphaerellales</taxon>
        <taxon>Extremaceae</taxon>
        <taxon>Vermiconidia</taxon>
    </lineage>
</organism>
<comment type="cofactor">
    <cofactor evidence="1">
        <name>FAD</name>
        <dbReference type="ChEBI" id="CHEBI:57692"/>
    </cofactor>
</comment>
<dbReference type="Gene3D" id="3.50.50.60">
    <property type="entry name" value="FAD/NAD(P)-binding domain"/>
    <property type="match status" value="1"/>
</dbReference>
<keyword evidence="3" id="KW-0274">FAD</keyword>
<dbReference type="PRINTS" id="PR00420">
    <property type="entry name" value="RNGMNOXGNASE"/>
</dbReference>
<dbReference type="InterPro" id="IPR002938">
    <property type="entry name" value="FAD-bd"/>
</dbReference>
<dbReference type="InterPro" id="IPR050641">
    <property type="entry name" value="RIFMO-like"/>
</dbReference>
<dbReference type="AlphaFoldDB" id="A0AAV9QG61"/>
<dbReference type="Gene3D" id="3.30.70.2450">
    <property type="match status" value="1"/>
</dbReference>
<proteinExistence type="predicted"/>
<name>A0AAV9QG61_9PEZI</name>
<dbReference type="SUPFAM" id="SSF51905">
    <property type="entry name" value="FAD/NAD(P)-binding domain"/>
    <property type="match status" value="1"/>
</dbReference>
<dbReference type="Proteomes" id="UP001345827">
    <property type="component" value="Unassembled WGS sequence"/>
</dbReference>
<gene>
    <name evidence="7" type="ORF">LTR25_002158</name>
</gene>
<evidence type="ECO:0000256" key="3">
    <source>
        <dbReference type="ARBA" id="ARBA00022827"/>
    </source>
</evidence>
<evidence type="ECO:0000256" key="1">
    <source>
        <dbReference type="ARBA" id="ARBA00001974"/>
    </source>
</evidence>
<evidence type="ECO:0000256" key="2">
    <source>
        <dbReference type="ARBA" id="ARBA00022630"/>
    </source>
</evidence>
<keyword evidence="8" id="KW-1185">Reference proteome</keyword>
<protein>
    <recommendedName>
        <fullName evidence="6">FAD-binding domain-containing protein</fullName>
    </recommendedName>
</protein>
<accession>A0AAV9QG61</accession>
<dbReference type="PANTHER" id="PTHR43004">
    <property type="entry name" value="TRK SYSTEM POTASSIUM UPTAKE PROTEIN"/>
    <property type="match status" value="1"/>
</dbReference>